<dbReference type="InterPro" id="IPR034808">
    <property type="entry name" value="Nop4p_RRM3"/>
</dbReference>
<feature type="region of interest" description="Disordered" evidence="6">
    <location>
        <begin position="497"/>
        <end position="516"/>
    </location>
</feature>
<feature type="compositionally biased region" description="Basic and acidic residues" evidence="6">
    <location>
        <begin position="401"/>
        <end position="412"/>
    </location>
</feature>
<dbReference type="SUPFAM" id="SSF54928">
    <property type="entry name" value="RNA-binding domain, RBD"/>
    <property type="match status" value="2"/>
</dbReference>
<dbReference type="Proteomes" id="UP001140091">
    <property type="component" value="Unassembled WGS sequence"/>
</dbReference>
<dbReference type="PROSITE" id="PS50102">
    <property type="entry name" value="RRM"/>
    <property type="match status" value="3"/>
</dbReference>
<protein>
    <recommendedName>
        <fullName evidence="7">RRM domain-containing protein</fullName>
    </recommendedName>
</protein>
<dbReference type="InterPro" id="IPR051945">
    <property type="entry name" value="RRM_MRD1_RNA_proc_ribogen"/>
</dbReference>
<sequence>MALNLGKHIAPVRTAFVVTEHGTGVSKGVGYVSFALEEDAEGCYSKVEEEGLSIAGRKIRVQWADKRKRKEEGASEEKKEVKSRPRQPGPRTPNDPLAVRTVIVTGLPSPLDSKILWKKIRKCPGAKDLTWPIKKENGEEDPSAAHVLFENPAKAQDAVSKLHAHVYKGSLLSVTLKKRLEHLAKPAAAKSGSAPTRASRLIVRNLPFNATEQDLRAMFLPYGPVHSITMPLTEAKEAEEGEQESSRRRNKGFAFVWMLSKKDAERALEGCNGKAIRAGLAEELVSAKQKKKKQLRLEKRMKGVKKEGAAAPDVESDADAEAEGGEEKKEVGEDDQDERVIAVDWALSKEKWKEEMAKMEEQPAGGNVEMDEPSSDSGGESDSGDEGLGVHEDDDGDDESTSSRDGDEGYDRDTDEEEPTKPQLPPPEAGTTLFVRNVPYIATEDELRTLFRAFGPLRYAVVTTDPATGRSRGTGFACFWNKEDADKVVDQSEILRSETAGHNSAPKKNPFSLPSILTPDPSSSLARSLVLHGRTLDVVRAVTRDVASRLKEEGEKLREKQDKRNMYLLREGIIHPNSPAAANLSPTEIERRTASYNQRRTLLKSNPSLFISRTRLSVRQIPLYVSERMLKRLAIHARRAFQTEVKEGQRESLTVDELTERSETALEEILKKGLEEAGEAPQEKGAAGKSKHKGKGRDTGVKQTKIVRQNERVDPITGKGRSKGYGFIEMGNHADALRVLRWANNNNAVTPLFQQWYKEELEDLLKREKAKSPGERDDTRIKRIQDEIETSSATRVVQRRSNLQNEKGRDGGAAPKEQKSSPLSP</sequence>
<evidence type="ECO:0000256" key="2">
    <source>
        <dbReference type="ARBA" id="ARBA00022737"/>
    </source>
</evidence>
<dbReference type="FunFam" id="3.30.70.330:FF:000406">
    <property type="entry name" value="Related to Nucleolar protein NOP4"/>
    <property type="match status" value="1"/>
</dbReference>
<dbReference type="SMART" id="SM00360">
    <property type="entry name" value="RRM"/>
    <property type="match status" value="4"/>
</dbReference>
<dbReference type="InterPro" id="IPR012677">
    <property type="entry name" value="Nucleotide-bd_a/b_plait_sf"/>
</dbReference>
<feature type="region of interest" description="Disordered" evidence="6">
    <location>
        <begin position="355"/>
        <end position="432"/>
    </location>
</feature>
<feature type="domain" description="RRM" evidence="7">
    <location>
        <begin position="1"/>
        <end position="66"/>
    </location>
</feature>
<evidence type="ECO:0000313" key="9">
    <source>
        <dbReference type="Proteomes" id="UP001140091"/>
    </source>
</evidence>
<dbReference type="PANTHER" id="PTHR48039">
    <property type="entry name" value="RNA-BINDING MOTIF PROTEIN 14B"/>
    <property type="match status" value="1"/>
</dbReference>
<dbReference type="PANTHER" id="PTHR48039:SF5">
    <property type="entry name" value="RNA-BINDING PROTEIN 28"/>
    <property type="match status" value="1"/>
</dbReference>
<dbReference type="OrthoDB" id="267048at2759"/>
<feature type="region of interest" description="Disordered" evidence="6">
    <location>
        <begin position="65"/>
        <end position="97"/>
    </location>
</feature>
<evidence type="ECO:0000259" key="7">
    <source>
        <dbReference type="PROSITE" id="PS50102"/>
    </source>
</evidence>
<comment type="caution">
    <text evidence="8">The sequence shown here is derived from an EMBL/GenBank/DDBJ whole genome shotgun (WGS) entry which is preliminary data.</text>
</comment>
<dbReference type="CDD" id="cd00590">
    <property type="entry name" value="RRM_SF"/>
    <property type="match status" value="1"/>
</dbReference>
<feature type="domain" description="RRM" evidence="7">
    <location>
        <begin position="199"/>
        <end position="283"/>
    </location>
</feature>
<dbReference type="AlphaFoldDB" id="A0A9W8J9G5"/>
<reference evidence="8" key="1">
    <citation type="submission" date="2022-06" db="EMBL/GenBank/DDBJ databases">
        <title>Genome Sequence of Candolleomyces eurysporus.</title>
        <authorList>
            <person name="Buettner E."/>
        </authorList>
    </citation>
    <scope>NUCLEOTIDE SEQUENCE</scope>
    <source>
        <strain evidence="8">VTCC 930004</strain>
    </source>
</reference>
<dbReference type="GO" id="GO:0003729">
    <property type="term" value="F:mRNA binding"/>
    <property type="evidence" value="ECO:0007669"/>
    <property type="project" value="TreeGrafter"/>
</dbReference>
<dbReference type="GO" id="GO:0005730">
    <property type="term" value="C:nucleolus"/>
    <property type="evidence" value="ECO:0007669"/>
    <property type="project" value="TreeGrafter"/>
</dbReference>
<evidence type="ECO:0000256" key="3">
    <source>
        <dbReference type="ARBA" id="ARBA00022884"/>
    </source>
</evidence>
<dbReference type="CDD" id="cd12676">
    <property type="entry name" value="RRM3_Nop4p"/>
    <property type="match status" value="1"/>
</dbReference>
<feature type="region of interest" description="Disordered" evidence="6">
    <location>
        <begin position="767"/>
        <end position="825"/>
    </location>
</feature>
<comment type="subcellular location">
    <subcellularLocation>
        <location evidence="1">Nucleus</location>
    </subcellularLocation>
</comment>
<feature type="compositionally biased region" description="Polar residues" evidence="6">
    <location>
        <begin position="790"/>
        <end position="805"/>
    </location>
</feature>
<keyword evidence="3 5" id="KW-0694">RNA-binding</keyword>
<proteinExistence type="predicted"/>
<feature type="compositionally biased region" description="Basic and acidic residues" evidence="6">
    <location>
        <begin position="70"/>
        <end position="83"/>
    </location>
</feature>
<evidence type="ECO:0000256" key="6">
    <source>
        <dbReference type="SAM" id="MobiDB-lite"/>
    </source>
</evidence>
<dbReference type="Gene3D" id="3.30.70.330">
    <property type="match status" value="5"/>
</dbReference>
<feature type="domain" description="RRM" evidence="7">
    <location>
        <begin position="431"/>
        <end position="543"/>
    </location>
</feature>
<keyword evidence="2" id="KW-0677">Repeat</keyword>
<dbReference type="Pfam" id="PF00076">
    <property type="entry name" value="RRM_1"/>
    <property type="match status" value="2"/>
</dbReference>
<feature type="compositionally biased region" description="Basic and acidic residues" evidence="6">
    <location>
        <begin position="295"/>
        <end position="308"/>
    </location>
</feature>
<dbReference type="InterPro" id="IPR000504">
    <property type="entry name" value="RRM_dom"/>
</dbReference>
<gene>
    <name evidence="8" type="ORF">H1R20_g6501</name>
</gene>
<name>A0A9W8J9G5_9AGAR</name>
<dbReference type="InterPro" id="IPR035979">
    <property type="entry name" value="RBD_domain_sf"/>
</dbReference>
<evidence type="ECO:0000256" key="5">
    <source>
        <dbReference type="PROSITE-ProRule" id="PRU00176"/>
    </source>
</evidence>
<dbReference type="EMBL" id="JANBPK010000829">
    <property type="protein sequence ID" value="KAJ2930587.1"/>
    <property type="molecule type" value="Genomic_DNA"/>
</dbReference>
<keyword evidence="4" id="KW-0539">Nucleus</keyword>
<feature type="non-terminal residue" evidence="8">
    <location>
        <position position="1"/>
    </location>
</feature>
<evidence type="ECO:0000256" key="1">
    <source>
        <dbReference type="ARBA" id="ARBA00004123"/>
    </source>
</evidence>
<keyword evidence="9" id="KW-1185">Reference proteome</keyword>
<evidence type="ECO:0000256" key="4">
    <source>
        <dbReference type="ARBA" id="ARBA00023242"/>
    </source>
</evidence>
<organism evidence="8 9">
    <name type="scientific">Candolleomyces eurysporus</name>
    <dbReference type="NCBI Taxonomy" id="2828524"/>
    <lineage>
        <taxon>Eukaryota</taxon>
        <taxon>Fungi</taxon>
        <taxon>Dikarya</taxon>
        <taxon>Basidiomycota</taxon>
        <taxon>Agaricomycotina</taxon>
        <taxon>Agaricomycetes</taxon>
        <taxon>Agaricomycetidae</taxon>
        <taxon>Agaricales</taxon>
        <taxon>Agaricineae</taxon>
        <taxon>Psathyrellaceae</taxon>
        <taxon>Candolleomyces</taxon>
    </lineage>
</organism>
<evidence type="ECO:0000313" key="8">
    <source>
        <dbReference type="EMBL" id="KAJ2930587.1"/>
    </source>
</evidence>
<accession>A0A9W8J9G5</accession>
<feature type="region of interest" description="Disordered" evidence="6">
    <location>
        <begin position="291"/>
        <end position="340"/>
    </location>
</feature>
<feature type="compositionally biased region" description="Basic and acidic residues" evidence="6">
    <location>
        <begin position="767"/>
        <end position="786"/>
    </location>
</feature>
<feature type="region of interest" description="Disordered" evidence="6">
    <location>
        <begin position="674"/>
        <end position="722"/>
    </location>
</feature>
<feature type="compositionally biased region" description="Acidic residues" evidence="6">
    <location>
        <begin position="314"/>
        <end position="324"/>
    </location>
</feature>